<gene>
    <name evidence="2" type="ORF">PG997_004956</name>
</gene>
<protein>
    <recommendedName>
        <fullName evidence="4">Secreted protein</fullName>
    </recommendedName>
</protein>
<feature type="chain" id="PRO_5045832893" description="Secreted protein" evidence="1">
    <location>
        <begin position="20"/>
        <end position="141"/>
    </location>
</feature>
<comment type="caution">
    <text evidence="2">The sequence shown here is derived from an EMBL/GenBank/DDBJ whole genome shotgun (WGS) entry which is preliminary data.</text>
</comment>
<evidence type="ECO:0000256" key="1">
    <source>
        <dbReference type="SAM" id="SignalP"/>
    </source>
</evidence>
<name>A0ABR1X3N6_9PEZI</name>
<organism evidence="2 3">
    <name type="scientific">Apiospora hydei</name>
    <dbReference type="NCBI Taxonomy" id="1337664"/>
    <lineage>
        <taxon>Eukaryota</taxon>
        <taxon>Fungi</taxon>
        <taxon>Dikarya</taxon>
        <taxon>Ascomycota</taxon>
        <taxon>Pezizomycotina</taxon>
        <taxon>Sordariomycetes</taxon>
        <taxon>Xylariomycetidae</taxon>
        <taxon>Amphisphaeriales</taxon>
        <taxon>Apiosporaceae</taxon>
        <taxon>Apiospora</taxon>
    </lineage>
</organism>
<evidence type="ECO:0000313" key="3">
    <source>
        <dbReference type="Proteomes" id="UP001433268"/>
    </source>
</evidence>
<dbReference type="GeneID" id="92042331"/>
<evidence type="ECO:0000313" key="2">
    <source>
        <dbReference type="EMBL" id="KAK8089995.1"/>
    </source>
</evidence>
<dbReference type="Proteomes" id="UP001433268">
    <property type="component" value="Unassembled WGS sequence"/>
</dbReference>
<proteinExistence type="predicted"/>
<dbReference type="RefSeq" id="XP_066672889.1">
    <property type="nucleotide sequence ID" value="XM_066809271.1"/>
</dbReference>
<keyword evidence="1" id="KW-0732">Signal</keyword>
<keyword evidence="3" id="KW-1185">Reference proteome</keyword>
<sequence length="141" mass="15164">MTLVNTVVISQVAAAAAAAAEEEKLVECRDKNTSPTTAAAAAACQARIVAFGCGRPHTLVAKNRMIASWIRKAKERSTPRDPASEVRGAHGAEVFLSFLLTLFVSFLDRLLWISSLHFQFQLASPVPAVPQLNPPAVRNPD</sequence>
<evidence type="ECO:0008006" key="4">
    <source>
        <dbReference type="Google" id="ProtNLM"/>
    </source>
</evidence>
<reference evidence="2 3" key="1">
    <citation type="submission" date="2023-01" db="EMBL/GenBank/DDBJ databases">
        <title>Analysis of 21 Apiospora genomes using comparative genomics revels a genus with tremendous synthesis potential of carbohydrate active enzymes and secondary metabolites.</title>
        <authorList>
            <person name="Sorensen T."/>
        </authorList>
    </citation>
    <scope>NUCLEOTIDE SEQUENCE [LARGE SCALE GENOMIC DNA]</scope>
    <source>
        <strain evidence="2 3">CBS 114990</strain>
    </source>
</reference>
<accession>A0ABR1X3N6</accession>
<feature type="signal peptide" evidence="1">
    <location>
        <begin position="1"/>
        <end position="19"/>
    </location>
</feature>
<dbReference type="EMBL" id="JAQQWN010000004">
    <property type="protein sequence ID" value="KAK8089995.1"/>
    <property type="molecule type" value="Genomic_DNA"/>
</dbReference>